<comment type="caution">
    <text evidence="11">The sequence shown here is derived from an EMBL/GenBank/DDBJ whole genome shotgun (WGS) entry which is preliminary data.</text>
</comment>
<dbReference type="CDD" id="cd00067">
    <property type="entry name" value="GAL4"/>
    <property type="match status" value="1"/>
</dbReference>
<dbReference type="InterPro" id="IPR001138">
    <property type="entry name" value="Zn2Cys6_DnaBD"/>
</dbReference>
<feature type="region of interest" description="Disordered" evidence="8">
    <location>
        <begin position="75"/>
        <end position="97"/>
    </location>
</feature>
<gene>
    <name evidence="11" type="ORF">NW762_013208</name>
</gene>
<dbReference type="PROSITE" id="PS50048">
    <property type="entry name" value="ZN2_CY6_FUNGAL_2"/>
    <property type="match status" value="1"/>
</dbReference>
<feature type="transmembrane region" description="Helical" evidence="9">
    <location>
        <begin position="886"/>
        <end position="903"/>
    </location>
</feature>
<dbReference type="InterPro" id="IPR036864">
    <property type="entry name" value="Zn2-C6_fun-type_DNA-bd_sf"/>
</dbReference>
<evidence type="ECO:0000256" key="5">
    <source>
        <dbReference type="ARBA" id="ARBA00023136"/>
    </source>
</evidence>
<evidence type="ECO:0000256" key="7">
    <source>
        <dbReference type="ARBA" id="ARBA00023242"/>
    </source>
</evidence>
<organism evidence="11 12">
    <name type="scientific">Fusarium torreyae</name>
    <dbReference type="NCBI Taxonomy" id="1237075"/>
    <lineage>
        <taxon>Eukaryota</taxon>
        <taxon>Fungi</taxon>
        <taxon>Dikarya</taxon>
        <taxon>Ascomycota</taxon>
        <taxon>Pezizomycotina</taxon>
        <taxon>Sordariomycetes</taxon>
        <taxon>Hypocreomycetidae</taxon>
        <taxon>Hypocreales</taxon>
        <taxon>Nectriaceae</taxon>
        <taxon>Fusarium</taxon>
    </lineage>
</organism>
<feature type="transmembrane region" description="Helical" evidence="9">
    <location>
        <begin position="687"/>
        <end position="711"/>
    </location>
</feature>
<dbReference type="Gene3D" id="1.20.1250.20">
    <property type="entry name" value="MFS general substrate transporter like domains"/>
    <property type="match status" value="1"/>
</dbReference>
<dbReference type="Pfam" id="PF00172">
    <property type="entry name" value="Zn_clus"/>
    <property type="match status" value="1"/>
</dbReference>
<feature type="transmembrane region" description="Helical" evidence="9">
    <location>
        <begin position="979"/>
        <end position="1000"/>
    </location>
</feature>
<keyword evidence="2" id="KW-0813">Transport</keyword>
<evidence type="ECO:0000313" key="11">
    <source>
        <dbReference type="EMBL" id="KAJ4247528.1"/>
    </source>
</evidence>
<dbReference type="InterPro" id="IPR011701">
    <property type="entry name" value="MFS"/>
</dbReference>
<feature type="region of interest" description="Disordered" evidence="8">
    <location>
        <begin position="548"/>
        <end position="568"/>
    </location>
</feature>
<dbReference type="SUPFAM" id="SSF103473">
    <property type="entry name" value="MFS general substrate transporter"/>
    <property type="match status" value="1"/>
</dbReference>
<name>A0A9W8V837_9HYPO</name>
<dbReference type="PANTHER" id="PTHR43791">
    <property type="entry name" value="PERMEASE-RELATED"/>
    <property type="match status" value="1"/>
</dbReference>
<feature type="compositionally biased region" description="Polar residues" evidence="8">
    <location>
        <begin position="86"/>
        <end position="97"/>
    </location>
</feature>
<dbReference type="AlphaFoldDB" id="A0A9W8V837"/>
<feature type="transmembrane region" description="Helical" evidence="9">
    <location>
        <begin position="660"/>
        <end position="681"/>
    </location>
</feature>
<keyword evidence="6" id="KW-0325">Glycoprotein</keyword>
<dbReference type="EMBL" id="JAOQAZ010000039">
    <property type="protein sequence ID" value="KAJ4247528.1"/>
    <property type="molecule type" value="Genomic_DNA"/>
</dbReference>
<protein>
    <recommendedName>
        <fullName evidence="10">Zn(2)-C6 fungal-type domain-containing protein</fullName>
    </recommendedName>
</protein>
<sequence length="1041" mass="116884">MDLQPDAPVVLPSPPSTSARLPAKRNPLRSRNGCWTCRTKKVKCDEVRPQCGRCNRLKLLCDYEPRRKRSRMGWQKAVHGQHSDPDSANCTYNAPGNNESSQSLLRCQGSAKSLSIFRPSAPDCSASSVRLVANDHDAIRYFRTTFAKLHHTKNPDYSLYSIMFKIAEVDPIVMHMVLAVGGREMEFHKKFRIDHSKGARSPMWHYSNALQLMANMIGDPSKGRLDFDAIYTAVYLMLLYEQKFGDDKCAGFINHLDGAALILKHYCGDMNLPPPSSFSHQRLALAFGEKSNESHDLSLYAARIIMWVVQFDSAAASYGVDSRLNTTLHEIMMTCHNYTKEHDHLALSDKLEQLHHFSSPLYRTVWGKEYPQDELVDDIENRNVFFLEGACAQLRLMTAQLDRLDSHEKEAGERWASDIMVAIDNVSSRFGDLIEVAAGLSPSTNNKHRLVANMRRVVPFFHAAVLYFFRVKSKDSRVQQALTERQDEALSQIMSLAFQAHKYDGEQAMVQLAWPLFMVALETNDHLHPSPPRIIITMAEKQPADFKAPSAEETTKDVEPGTTSIPTLTPEEDKRILRRIDTFLLPIMAISYMFQFLDKSAMSFTSILGLQEDLHLVGDDYSWASSIYYLGYLAASYGTALLLLRFPVGKMVSTSMQVPNYPFCLVHIIWAAVLMLTATVFNNKGLIAVRFFLGFTESAIAPGLTIVVSMWYKRSEQPFRHGIWFQGITIAGVFGGLTAYGIGHIHSIAPWKAVFLIFGAITFVWAGVLFYWLPDTPMNARFLSEDDRRKAVIRVRENMTGIKSDEFKLAQLKEALLDIKSWALVVMQIAGALPNGGVSNFGSIIIEGFGFSTLNTLLVQILTYVVQGVLVYLSTAGCSWFTNSRTYWMVWNSALAIVGAAMARQISPDNVWARFMGYCLAGAYAVNFPLTLAMSTGNIGGFTKKTTINAMIFIGYCVGNVAGPHLFFDREAPSYPSGFLSMLVCHGIALITALSLRFYLIWENRRRDRLGHVDSGTTVEDIDAAMLDMTDKELTSFRYVY</sequence>
<keyword evidence="7" id="KW-0539">Nucleus</keyword>
<evidence type="ECO:0000313" key="12">
    <source>
        <dbReference type="Proteomes" id="UP001152049"/>
    </source>
</evidence>
<dbReference type="OrthoDB" id="6730379at2759"/>
<proteinExistence type="predicted"/>
<keyword evidence="12" id="KW-1185">Reference proteome</keyword>
<feature type="transmembrane region" description="Helical" evidence="9">
    <location>
        <begin position="915"/>
        <end position="934"/>
    </location>
</feature>
<evidence type="ECO:0000259" key="10">
    <source>
        <dbReference type="PROSITE" id="PS50048"/>
    </source>
</evidence>
<evidence type="ECO:0000256" key="9">
    <source>
        <dbReference type="SAM" id="Phobius"/>
    </source>
</evidence>
<dbReference type="GO" id="GO:0022857">
    <property type="term" value="F:transmembrane transporter activity"/>
    <property type="evidence" value="ECO:0007669"/>
    <property type="project" value="InterPro"/>
</dbReference>
<dbReference type="InterPro" id="IPR021858">
    <property type="entry name" value="Fun_TF"/>
</dbReference>
<feature type="transmembrane region" description="Helical" evidence="9">
    <location>
        <begin position="857"/>
        <end position="874"/>
    </location>
</feature>
<feature type="transmembrane region" description="Helical" evidence="9">
    <location>
        <begin position="946"/>
        <end position="967"/>
    </location>
</feature>
<feature type="transmembrane region" description="Helical" evidence="9">
    <location>
        <begin position="627"/>
        <end position="648"/>
    </location>
</feature>
<accession>A0A9W8V837</accession>
<evidence type="ECO:0000256" key="6">
    <source>
        <dbReference type="ARBA" id="ARBA00023180"/>
    </source>
</evidence>
<feature type="transmembrane region" description="Helical" evidence="9">
    <location>
        <begin position="754"/>
        <end position="773"/>
    </location>
</feature>
<dbReference type="GO" id="GO:0016020">
    <property type="term" value="C:membrane"/>
    <property type="evidence" value="ECO:0007669"/>
    <property type="project" value="UniProtKB-SubCell"/>
</dbReference>
<evidence type="ECO:0000256" key="8">
    <source>
        <dbReference type="SAM" id="MobiDB-lite"/>
    </source>
</evidence>
<feature type="region of interest" description="Disordered" evidence="8">
    <location>
        <begin position="1"/>
        <end position="26"/>
    </location>
</feature>
<evidence type="ECO:0000256" key="3">
    <source>
        <dbReference type="ARBA" id="ARBA00022692"/>
    </source>
</evidence>
<dbReference type="PROSITE" id="PS00463">
    <property type="entry name" value="ZN2_CY6_FUNGAL_1"/>
    <property type="match status" value="1"/>
</dbReference>
<dbReference type="SMART" id="SM00066">
    <property type="entry name" value="GAL4"/>
    <property type="match status" value="1"/>
</dbReference>
<feature type="domain" description="Zn(2)-C6 fungal-type" evidence="10">
    <location>
        <begin position="33"/>
        <end position="63"/>
    </location>
</feature>
<keyword evidence="5 9" id="KW-0472">Membrane</keyword>
<dbReference type="InterPro" id="IPR036259">
    <property type="entry name" value="MFS_trans_sf"/>
</dbReference>
<dbReference type="Gene3D" id="4.10.240.10">
    <property type="entry name" value="Zn(2)-C6 fungal-type DNA-binding domain"/>
    <property type="match status" value="1"/>
</dbReference>
<evidence type="ECO:0000256" key="2">
    <source>
        <dbReference type="ARBA" id="ARBA00022448"/>
    </source>
</evidence>
<dbReference type="Pfam" id="PF07690">
    <property type="entry name" value="MFS_1"/>
    <property type="match status" value="1"/>
</dbReference>
<dbReference type="PANTHER" id="PTHR43791:SF103">
    <property type="entry name" value="MAJOR FACILITATOR SUPERFAMILY (MFS) PROFILE DOMAIN-CONTAINING PROTEIN-RELATED"/>
    <property type="match status" value="1"/>
</dbReference>
<evidence type="ECO:0000256" key="4">
    <source>
        <dbReference type="ARBA" id="ARBA00022989"/>
    </source>
</evidence>
<dbReference type="Pfam" id="PF11951">
    <property type="entry name" value="Fungal_trans_2"/>
    <property type="match status" value="1"/>
</dbReference>
<dbReference type="GO" id="GO:0008270">
    <property type="term" value="F:zinc ion binding"/>
    <property type="evidence" value="ECO:0007669"/>
    <property type="project" value="InterPro"/>
</dbReference>
<feature type="transmembrane region" description="Helical" evidence="9">
    <location>
        <begin position="822"/>
        <end position="845"/>
    </location>
</feature>
<dbReference type="GO" id="GO:0000981">
    <property type="term" value="F:DNA-binding transcription factor activity, RNA polymerase II-specific"/>
    <property type="evidence" value="ECO:0007669"/>
    <property type="project" value="InterPro"/>
</dbReference>
<keyword evidence="3 9" id="KW-0812">Transmembrane</keyword>
<reference evidence="11" key="1">
    <citation type="submission" date="2022-09" db="EMBL/GenBank/DDBJ databases">
        <title>Fusarium specimens isolated from Avocado Roots.</title>
        <authorList>
            <person name="Stajich J."/>
            <person name="Roper C."/>
            <person name="Heimlech-Rivalta G."/>
        </authorList>
    </citation>
    <scope>NUCLEOTIDE SEQUENCE</scope>
    <source>
        <strain evidence="11">CF00136</strain>
    </source>
</reference>
<dbReference type="Proteomes" id="UP001152049">
    <property type="component" value="Unassembled WGS sequence"/>
</dbReference>
<dbReference type="SUPFAM" id="SSF57701">
    <property type="entry name" value="Zn2/Cys6 DNA-binding domain"/>
    <property type="match status" value="1"/>
</dbReference>
<evidence type="ECO:0000256" key="1">
    <source>
        <dbReference type="ARBA" id="ARBA00004141"/>
    </source>
</evidence>
<comment type="subcellular location">
    <subcellularLocation>
        <location evidence="1">Membrane</location>
        <topology evidence="1">Multi-pass membrane protein</topology>
    </subcellularLocation>
</comment>
<feature type="transmembrane region" description="Helical" evidence="9">
    <location>
        <begin position="723"/>
        <end position="742"/>
    </location>
</feature>
<keyword evidence="4 9" id="KW-1133">Transmembrane helix</keyword>